<dbReference type="AlphaFoldDB" id="A0A7C4GH63"/>
<name>A0A7C4GH63_UNCW3</name>
<protein>
    <recommendedName>
        <fullName evidence="3">MBL fold metallo-hydrolase</fullName>
    </recommendedName>
</protein>
<comment type="caution">
    <text evidence="2">The sequence shown here is derived from an EMBL/GenBank/DDBJ whole genome shotgun (WGS) entry which is preliminary data.</text>
</comment>
<reference evidence="2" key="1">
    <citation type="journal article" date="2020" name="mSystems">
        <title>Genome- and Community-Level Interaction Insights into Carbon Utilization and Element Cycling Functions of Hydrothermarchaeota in Hydrothermal Sediment.</title>
        <authorList>
            <person name="Zhou Z."/>
            <person name="Liu Y."/>
            <person name="Xu W."/>
            <person name="Pan J."/>
            <person name="Luo Z.H."/>
            <person name="Li M."/>
        </authorList>
    </citation>
    <scope>NUCLEOTIDE SEQUENCE [LARGE SCALE GENOMIC DNA]</scope>
    <source>
        <strain evidence="2">SpSt-488</strain>
    </source>
</reference>
<evidence type="ECO:0000313" key="2">
    <source>
        <dbReference type="EMBL" id="HGK28698.1"/>
    </source>
</evidence>
<feature type="signal peptide" evidence="1">
    <location>
        <begin position="1"/>
        <end position="23"/>
    </location>
</feature>
<dbReference type="EMBL" id="DSUT01000149">
    <property type="protein sequence ID" value="HGK28698.1"/>
    <property type="molecule type" value="Genomic_DNA"/>
</dbReference>
<keyword evidence="1" id="KW-0732">Signal</keyword>
<sequence>MRRDTLSAAVLFCLSAAVGLAQADDNAGLPFDPRHVVERARAGRDVPRPLREGEMVRGGLENGEFLIDTSGVHAEHNPAVAFDGANFLVV</sequence>
<evidence type="ECO:0000256" key="1">
    <source>
        <dbReference type="SAM" id="SignalP"/>
    </source>
</evidence>
<feature type="chain" id="PRO_5027976399" description="MBL fold metallo-hydrolase" evidence="1">
    <location>
        <begin position="24"/>
        <end position="90"/>
    </location>
</feature>
<accession>A0A7C4GH63</accession>
<organism evidence="2">
    <name type="scientific">candidate division WOR-3 bacterium</name>
    <dbReference type="NCBI Taxonomy" id="2052148"/>
    <lineage>
        <taxon>Bacteria</taxon>
        <taxon>Bacteria division WOR-3</taxon>
    </lineage>
</organism>
<evidence type="ECO:0008006" key="3">
    <source>
        <dbReference type="Google" id="ProtNLM"/>
    </source>
</evidence>
<gene>
    <name evidence="2" type="ORF">ENS41_07055</name>
</gene>
<proteinExistence type="predicted"/>